<sequence>MAYYYDAYDPGPSYYDPDPVYYDPEPAYYDTEPVYYEPEPAYYDADADPVFHDEDVIYDHTEPHWPEDDAPDALYHPHGHPDDDAYSEAPRDDYYTASELELVDHEPFYAPLDGAGDAYGLGGLGSEDDEYQEPEPVGLERYMREFAWRAAQEEEEQAAWAEAQLLAEQAHYDDEYKPADSFLLPQPSLDDPIPFLDESHGYPVYEPDVDFWYGRRSLEEQLEVLSTQAAAYEMALEWHDPTPDFHRPFVAAYGYDYAVHEEVDESELGRVHDALELLVSTQAGQGGVCESPEQDDLPGWHIRELFDDDEETAGDYLADVDWDELAEPGVANETWDELDECINAFGCMQLNENAPHLAADSFFESTTALQSIHELPTPRLPPPVPEMLLDPDSHLPDRQ</sequence>
<accession>A0ABQ0L314</accession>
<evidence type="ECO:0000313" key="2">
    <source>
        <dbReference type="EMBL" id="GAT45535.1"/>
    </source>
</evidence>
<dbReference type="EMBL" id="DF841470">
    <property type="protein sequence ID" value="GAT45535.1"/>
    <property type="molecule type" value="Genomic_DNA"/>
</dbReference>
<gene>
    <name evidence="2" type="ORF">MCHLO_03106</name>
</gene>
<feature type="region of interest" description="Disordered" evidence="1">
    <location>
        <begin position="61"/>
        <end position="89"/>
    </location>
</feature>
<feature type="compositionally biased region" description="Basic and acidic residues" evidence="1">
    <location>
        <begin position="79"/>
        <end position="89"/>
    </location>
</feature>
<name>A0ABQ0L314_MYCCL</name>
<evidence type="ECO:0000313" key="3">
    <source>
        <dbReference type="Proteomes" id="UP000815677"/>
    </source>
</evidence>
<feature type="non-terminal residue" evidence="2">
    <location>
        <position position="399"/>
    </location>
</feature>
<evidence type="ECO:0000256" key="1">
    <source>
        <dbReference type="SAM" id="MobiDB-lite"/>
    </source>
</evidence>
<keyword evidence="3" id="KW-1185">Reference proteome</keyword>
<reference evidence="2" key="1">
    <citation type="submission" date="2014-09" db="EMBL/GenBank/DDBJ databases">
        <title>Genome sequence of the luminous mushroom Mycena chlorophos for searching fungal bioluminescence genes.</title>
        <authorList>
            <person name="Tanaka Y."/>
            <person name="Kasuga D."/>
            <person name="Oba Y."/>
            <person name="Hase S."/>
            <person name="Sato K."/>
            <person name="Oba Y."/>
            <person name="Sakakibara Y."/>
        </authorList>
    </citation>
    <scope>NUCLEOTIDE SEQUENCE</scope>
</reference>
<organism evidence="2 3">
    <name type="scientific">Mycena chlorophos</name>
    <name type="common">Agaric fungus</name>
    <name type="synonym">Agaricus chlorophos</name>
    <dbReference type="NCBI Taxonomy" id="658473"/>
    <lineage>
        <taxon>Eukaryota</taxon>
        <taxon>Fungi</taxon>
        <taxon>Dikarya</taxon>
        <taxon>Basidiomycota</taxon>
        <taxon>Agaricomycotina</taxon>
        <taxon>Agaricomycetes</taxon>
        <taxon>Agaricomycetidae</taxon>
        <taxon>Agaricales</taxon>
        <taxon>Marasmiineae</taxon>
        <taxon>Mycenaceae</taxon>
        <taxon>Mycena</taxon>
    </lineage>
</organism>
<protein>
    <submittedName>
        <fullName evidence="2">Uncharacterized protein</fullName>
    </submittedName>
</protein>
<feature type="region of interest" description="Disordered" evidence="1">
    <location>
        <begin position="375"/>
        <end position="399"/>
    </location>
</feature>
<proteinExistence type="predicted"/>
<dbReference type="Proteomes" id="UP000815677">
    <property type="component" value="Unassembled WGS sequence"/>
</dbReference>